<accession>A0A0F9QBV4</accession>
<organism evidence="1">
    <name type="scientific">marine sediment metagenome</name>
    <dbReference type="NCBI Taxonomy" id="412755"/>
    <lineage>
        <taxon>unclassified sequences</taxon>
        <taxon>metagenomes</taxon>
        <taxon>ecological metagenomes</taxon>
    </lineage>
</organism>
<protein>
    <submittedName>
        <fullName evidence="1">Uncharacterized protein</fullName>
    </submittedName>
</protein>
<dbReference type="EMBL" id="LAZR01002100">
    <property type="protein sequence ID" value="KKN34517.1"/>
    <property type="molecule type" value="Genomic_DNA"/>
</dbReference>
<proteinExistence type="predicted"/>
<comment type="caution">
    <text evidence="1">The sequence shown here is derived from an EMBL/GenBank/DDBJ whole genome shotgun (WGS) entry which is preliminary data.</text>
</comment>
<dbReference type="AlphaFoldDB" id="A0A0F9QBV4"/>
<sequence>MSGTADVAIRYCPSCPRPEHGNLACDYPFATGLDLEQSVLPVTYRIMDGLLFIVHPGAPPKEDDHCCLCAWRKP</sequence>
<name>A0A0F9QBV4_9ZZZZ</name>
<gene>
    <name evidence="1" type="ORF">LCGC14_0793120</name>
</gene>
<evidence type="ECO:0000313" key="1">
    <source>
        <dbReference type="EMBL" id="KKN34517.1"/>
    </source>
</evidence>
<reference evidence="1" key="1">
    <citation type="journal article" date="2015" name="Nature">
        <title>Complex archaea that bridge the gap between prokaryotes and eukaryotes.</title>
        <authorList>
            <person name="Spang A."/>
            <person name="Saw J.H."/>
            <person name="Jorgensen S.L."/>
            <person name="Zaremba-Niedzwiedzka K."/>
            <person name="Martijn J."/>
            <person name="Lind A.E."/>
            <person name="van Eijk R."/>
            <person name="Schleper C."/>
            <person name="Guy L."/>
            <person name="Ettema T.J."/>
        </authorList>
    </citation>
    <scope>NUCLEOTIDE SEQUENCE</scope>
</reference>